<dbReference type="InterPro" id="IPR050704">
    <property type="entry name" value="Peptidase_C85-like"/>
</dbReference>
<feature type="compositionally biased region" description="Polar residues" evidence="2">
    <location>
        <begin position="121"/>
        <end position="131"/>
    </location>
</feature>
<evidence type="ECO:0000313" key="4">
    <source>
        <dbReference type="EMBL" id="KAL3354635.1"/>
    </source>
</evidence>
<keyword evidence="3" id="KW-0472">Membrane</keyword>
<evidence type="ECO:0000256" key="3">
    <source>
        <dbReference type="SAM" id="Phobius"/>
    </source>
</evidence>
<accession>A0ABD2TE99</accession>
<dbReference type="EMBL" id="JBJKTR010000011">
    <property type="protein sequence ID" value="KAL3354636.1"/>
    <property type="molecule type" value="Genomic_DNA"/>
</dbReference>
<sequence length="292" mass="33515">MITHEQDPDVVRWGLQLFDSDPYSNCAYSGAMPQNSLDYYQDHYFKGNHFSTESGNEENHNFNAQRLQEELSQLSVAEPPSILHQMAEHTQTHFYPQDWFSQPMGNYNIGEENCDEEETNDGASTSCSSPGEESYTGEDWSYSLELTDEYNLDGEVGKRLNQMIPIPHIPRINGEIPSIDEATLDHQRLLDRLQVYELVEFKVQGDGNCQAGGNLHLMYPLCMLRALLVRCGYFYLSNTIGMNIFLNISDSLCPRMIMDVFAVETQYLHSYNIVGLTTILQYFTLIKYFCMI</sequence>
<evidence type="ECO:0000313" key="5">
    <source>
        <dbReference type="Proteomes" id="UP001627284"/>
    </source>
</evidence>
<evidence type="ECO:0000256" key="2">
    <source>
        <dbReference type="SAM" id="MobiDB-lite"/>
    </source>
</evidence>
<organism evidence="4 5">
    <name type="scientific">Solanum stoloniferum</name>
    <dbReference type="NCBI Taxonomy" id="62892"/>
    <lineage>
        <taxon>Eukaryota</taxon>
        <taxon>Viridiplantae</taxon>
        <taxon>Streptophyta</taxon>
        <taxon>Embryophyta</taxon>
        <taxon>Tracheophyta</taxon>
        <taxon>Spermatophyta</taxon>
        <taxon>Magnoliopsida</taxon>
        <taxon>eudicotyledons</taxon>
        <taxon>Gunneridae</taxon>
        <taxon>Pentapetalae</taxon>
        <taxon>asterids</taxon>
        <taxon>lamiids</taxon>
        <taxon>Solanales</taxon>
        <taxon>Solanaceae</taxon>
        <taxon>Solanoideae</taxon>
        <taxon>Solaneae</taxon>
        <taxon>Solanum</taxon>
    </lineage>
</organism>
<dbReference type="AlphaFoldDB" id="A0ABD2TE99"/>
<comment type="similarity">
    <text evidence="1">Belongs to the peptidase C85 family.</text>
</comment>
<proteinExistence type="inferred from homology"/>
<keyword evidence="3" id="KW-0812">Transmembrane</keyword>
<comment type="caution">
    <text evidence="4">The sequence shown here is derived from an EMBL/GenBank/DDBJ whole genome shotgun (WGS) entry which is preliminary data.</text>
</comment>
<feature type="region of interest" description="Disordered" evidence="2">
    <location>
        <begin position="109"/>
        <end position="138"/>
    </location>
</feature>
<keyword evidence="3" id="KW-1133">Transmembrane helix</keyword>
<feature type="transmembrane region" description="Helical" evidence="3">
    <location>
        <begin position="268"/>
        <end position="290"/>
    </location>
</feature>
<feature type="transmembrane region" description="Helical" evidence="3">
    <location>
        <begin position="227"/>
        <end position="248"/>
    </location>
</feature>
<name>A0ABD2TE99_9SOLN</name>
<dbReference type="EMBL" id="JBJKTR010000011">
    <property type="protein sequence ID" value="KAL3354634.1"/>
    <property type="molecule type" value="Genomic_DNA"/>
</dbReference>
<protein>
    <submittedName>
        <fullName evidence="4">Uncharacterized protein</fullName>
    </submittedName>
</protein>
<gene>
    <name evidence="4" type="ORF">AABB24_019003</name>
</gene>
<keyword evidence="5" id="KW-1185">Reference proteome</keyword>
<reference evidence="4 5" key="1">
    <citation type="submission" date="2024-05" db="EMBL/GenBank/DDBJ databases">
        <title>De novo assembly of an allotetraploid wild potato.</title>
        <authorList>
            <person name="Hosaka A.J."/>
        </authorList>
    </citation>
    <scope>NUCLEOTIDE SEQUENCE [LARGE SCALE GENOMIC DNA]</scope>
    <source>
        <tissue evidence="4">Young leaves</tissue>
    </source>
</reference>
<dbReference type="Proteomes" id="UP001627284">
    <property type="component" value="Unassembled WGS sequence"/>
</dbReference>
<evidence type="ECO:0000256" key="1">
    <source>
        <dbReference type="ARBA" id="ARBA00010407"/>
    </source>
</evidence>
<dbReference type="EMBL" id="JBJKTR010000011">
    <property type="protein sequence ID" value="KAL3354635.1"/>
    <property type="molecule type" value="Genomic_DNA"/>
</dbReference>
<dbReference type="PANTHER" id="PTHR12419:SF111">
    <property type="entry name" value="OVARIAN TUMOR DOMAIN-CONTAINING DEUBIQUITINATING ENZYME 9"/>
    <property type="match status" value="1"/>
</dbReference>
<dbReference type="PANTHER" id="PTHR12419">
    <property type="entry name" value="OTU DOMAIN CONTAINING PROTEIN"/>
    <property type="match status" value="1"/>
</dbReference>